<keyword evidence="4" id="KW-1185">Reference proteome</keyword>
<sequence>MTLQTQLVLRDLLAEPDAERYGLAVVDGTGLPPGTIYPILTRLETAGWVTSRWEDVDPRAEGRPRRRFYRLTADGARQARTALAQVEERRRRPGRASVVRSAGAEA</sequence>
<dbReference type="InterPro" id="IPR036390">
    <property type="entry name" value="WH_DNA-bd_sf"/>
</dbReference>
<accession>A0ABP6TCK7</accession>
<comment type="caution">
    <text evidence="3">The sequence shown here is derived from an EMBL/GenBank/DDBJ whole genome shotgun (WGS) entry which is preliminary data.</text>
</comment>
<name>A0ABP6TCK7_9ACTN</name>
<protein>
    <recommendedName>
        <fullName evidence="2">Transcription regulator PadR N-terminal domain-containing protein</fullName>
    </recommendedName>
</protein>
<feature type="domain" description="Transcription regulator PadR N-terminal" evidence="2">
    <location>
        <begin position="30"/>
        <end position="79"/>
    </location>
</feature>
<dbReference type="Gene3D" id="1.10.10.10">
    <property type="entry name" value="Winged helix-like DNA-binding domain superfamily/Winged helix DNA-binding domain"/>
    <property type="match status" value="1"/>
</dbReference>
<dbReference type="Pfam" id="PF03551">
    <property type="entry name" value="PadR"/>
    <property type="match status" value="1"/>
</dbReference>
<dbReference type="PANTHER" id="PTHR33169">
    <property type="entry name" value="PADR-FAMILY TRANSCRIPTIONAL REGULATOR"/>
    <property type="match status" value="1"/>
</dbReference>
<evidence type="ECO:0000313" key="4">
    <source>
        <dbReference type="Proteomes" id="UP001501676"/>
    </source>
</evidence>
<reference evidence="4" key="1">
    <citation type="journal article" date="2019" name="Int. J. Syst. Evol. Microbiol.">
        <title>The Global Catalogue of Microorganisms (GCM) 10K type strain sequencing project: providing services to taxonomists for standard genome sequencing and annotation.</title>
        <authorList>
            <consortium name="The Broad Institute Genomics Platform"/>
            <consortium name="The Broad Institute Genome Sequencing Center for Infectious Disease"/>
            <person name="Wu L."/>
            <person name="Ma J."/>
        </authorList>
    </citation>
    <scope>NUCLEOTIDE SEQUENCE [LARGE SCALE GENOMIC DNA]</scope>
    <source>
        <strain evidence="4">JCM 9458</strain>
    </source>
</reference>
<dbReference type="EMBL" id="BAAAYN010000082">
    <property type="protein sequence ID" value="GAA3398354.1"/>
    <property type="molecule type" value="Genomic_DNA"/>
</dbReference>
<dbReference type="InterPro" id="IPR036388">
    <property type="entry name" value="WH-like_DNA-bd_sf"/>
</dbReference>
<evidence type="ECO:0000313" key="3">
    <source>
        <dbReference type="EMBL" id="GAA3398354.1"/>
    </source>
</evidence>
<dbReference type="InterPro" id="IPR005149">
    <property type="entry name" value="Tscrpt_reg_PadR_N"/>
</dbReference>
<feature type="compositionally biased region" description="Low complexity" evidence="1">
    <location>
        <begin position="95"/>
        <end position="106"/>
    </location>
</feature>
<evidence type="ECO:0000256" key="1">
    <source>
        <dbReference type="SAM" id="MobiDB-lite"/>
    </source>
</evidence>
<dbReference type="PANTHER" id="PTHR33169:SF14">
    <property type="entry name" value="TRANSCRIPTIONAL REGULATOR RV3488"/>
    <property type="match status" value="1"/>
</dbReference>
<proteinExistence type="predicted"/>
<feature type="region of interest" description="Disordered" evidence="1">
    <location>
        <begin position="83"/>
        <end position="106"/>
    </location>
</feature>
<dbReference type="Proteomes" id="UP001501676">
    <property type="component" value="Unassembled WGS sequence"/>
</dbReference>
<evidence type="ECO:0000259" key="2">
    <source>
        <dbReference type="Pfam" id="PF03551"/>
    </source>
</evidence>
<gene>
    <name evidence="3" type="ORF">GCM10020369_81630</name>
</gene>
<dbReference type="InterPro" id="IPR052509">
    <property type="entry name" value="Metal_resp_DNA-bind_regulator"/>
</dbReference>
<organism evidence="3 4">
    <name type="scientific">Cryptosporangium minutisporangium</name>
    <dbReference type="NCBI Taxonomy" id="113569"/>
    <lineage>
        <taxon>Bacteria</taxon>
        <taxon>Bacillati</taxon>
        <taxon>Actinomycetota</taxon>
        <taxon>Actinomycetes</taxon>
        <taxon>Cryptosporangiales</taxon>
        <taxon>Cryptosporangiaceae</taxon>
        <taxon>Cryptosporangium</taxon>
    </lineage>
</organism>
<dbReference type="SUPFAM" id="SSF46785">
    <property type="entry name" value="Winged helix' DNA-binding domain"/>
    <property type="match status" value="1"/>
</dbReference>